<keyword evidence="3" id="KW-1185">Reference proteome</keyword>
<dbReference type="RefSeq" id="WP_008859182.1">
    <property type="nucleotide sequence ID" value="NZ_JH591187.1"/>
</dbReference>
<dbReference type="HOGENOM" id="CLU_1692706_0_0_9"/>
<name>H1CZ90_9FIRM</name>
<dbReference type="Proteomes" id="UP000003277">
    <property type="component" value="Unassembled WGS sequence"/>
</dbReference>
<dbReference type="STRING" id="742743.HMPREF9453_00678"/>
<dbReference type="PATRIC" id="fig|742743.3.peg.689"/>
<dbReference type="AlphaFoldDB" id="H1CZ90"/>
<reference evidence="2 3" key="1">
    <citation type="submission" date="2011-11" db="EMBL/GenBank/DDBJ databases">
        <title>The Genome Sequence of Dialister succinatiphilus YIT 11850.</title>
        <authorList>
            <consortium name="The Broad Institute Genome Sequencing Platform"/>
            <person name="Earl A."/>
            <person name="Ward D."/>
            <person name="Feldgarden M."/>
            <person name="Gevers D."/>
            <person name="Morotomi M."/>
            <person name="Young S.K."/>
            <person name="Zeng Q."/>
            <person name="Gargeya S."/>
            <person name="Fitzgerald M."/>
            <person name="Haas B."/>
            <person name="Abouelleil A."/>
            <person name="Alvarado L."/>
            <person name="Arachchi H.M."/>
            <person name="Berlin A."/>
            <person name="Brown A."/>
            <person name="Chapman S.B."/>
            <person name="Dunbar C."/>
            <person name="Gearin G."/>
            <person name="Goldberg J."/>
            <person name="Griggs A."/>
            <person name="Gujja S."/>
            <person name="Heiman D."/>
            <person name="Howarth C."/>
            <person name="Lui A."/>
            <person name="MacDonald P.J.P."/>
            <person name="Montmayeur A."/>
            <person name="Murphy C."/>
            <person name="Neiman D."/>
            <person name="Pearson M."/>
            <person name="Priest M."/>
            <person name="Roberts A."/>
            <person name="Saif S."/>
            <person name="Shea T."/>
            <person name="Sisk P."/>
            <person name="Stolte C."/>
            <person name="Sykes S."/>
            <person name="Wortman J."/>
            <person name="Nusbaum C."/>
            <person name="Birren B."/>
        </authorList>
    </citation>
    <scope>NUCLEOTIDE SEQUENCE [LARGE SCALE GENOMIC DNA]</scope>
    <source>
        <strain evidence="2 3">YIT 11850</strain>
    </source>
</reference>
<organism evidence="2 3">
    <name type="scientific">Dialister succinatiphilus YIT 11850</name>
    <dbReference type="NCBI Taxonomy" id="742743"/>
    <lineage>
        <taxon>Bacteria</taxon>
        <taxon>Bacillati</taxon>
        <taxon>Bacillota</taxon>
        <taxon>Negativicutes</taxon>
        <taxon>Veillonellales</taxon>
        <taxon>Veillonellaceae</taxon>
        <taxon>Dialister</taxon>
    </lineage>
</organism>
<evidence type="ECO:0000256" key="1">
    <source>
        <dbReference type="SAM" id="MobiDB-lite"/>
    </source>
</evidence>
<feature type="region of interest" description="Disordered" evidence="1">
    <location>
        <begin position="104"/>
        <end position="126"/>
    </location>
</feature>
<gene>
    <name evidence="2" type="ORF">HMPREF9453_00678</name>
</gene>
<protein>
    <submittedName>
        <fullName evidence="2">Uncharacterized protein</fullName>
    </submittedName>
</protein>
<proteinExistence type="predicted"/>
<sequence length="155" mass="17708">MEHPDLKGYDYEKVREKMLRSWGKTTGAVPEKKEKTDDEDQSEKKFFKIKNKSVKIKTGNNDLTTGSENLTREKRKTFSVGKQELKGRNSSVFTSSFKQSLKQGNTGMKEHAGATEKAAFPGSIPDPRQWVIYDALFGPARSRRPWKPFKYKGKS</sequence>
<evidence type="ECO:0000313" key="3">
    <source>
        <dbReference type="Proteomes" id="UP000003277"/>
    </source>
</evidence>
<comment type="caution">
    <text evidence="2">The sequence shown here is derived from an EMBL/GenBank/DDBJ whole genome shotgun (WGS) entry which is preliminary data.</text>
</comment>
<dbReference type="EMBL" id="ADLT01000016">
    <property type="protein sequence ID" value="EHO63394.1"/>
    <property type="molecule type" value="Genomic_DNA"/>
</dbReference>
<evidence type="ECO:0000313" key="2">
    <source>
        <dbReference type="EMBL" id="EHO63394.1"/>
    </source>
</evidence>
<accession>H1CZ90</accession>
<feature type="region of interest" description="Disordered" evidence="1">
    <location>
        <begin position="20"/>
        <end position="43"/>
    </location>
</feature>
<feature type="compositionally biased region" description="Basic and acidic residues" evidence="1">
    <location>
        <begin position="30"/>
        <end position="43"/>
    </location>
</feature>